<dbReference type="CDD" id="cd02784">
    <property type="entry name" value="MopB_CT_PHLH"/>
    <property type="match status" value="1"/>
</dbReference>
<comment type="caution">
    <text evidence="2">The sequence shown here is derived from an EMBL/GenBank/DDBJ whole genome shotgun (WGS) entry which is preliminary data.</text>
</comment>
<dbReference type="RefSeq" id="WP_136875716.1">
    <property type="nucleotide sequence ID" value="NZ_SWBO01000003.1"/>
</dbReference>
<dbReference type="Pfam" id="PF13247">
    <property type="entry name" value="Fer4_11"/>
    <property type="match status" value="1"/>
</dbReference>
<dbReference type="Proteomes" id="UP000310477">
    <property type="component" value="Unassembled WGS sequence"/>
</dbReference>
<dbReference type="Gene3D" id="3.30.70.20">
    <property type="match status" value="2"/>
</dbReference>
<protein>
    <submittedName>
        <fullName evidence="2">4Fe-4S dicluster domain-containing protein</fullName>
    </submittedName>
</protein>
<evidence type="ECO:0000313" key="3">
    <source>
        <dbReference type="Proteomes" id="UP000310477"/>
    </source>
</evidence>
<gene>
    <name evidence="2" type="ORF">FA045_06555</name>
</gene>
<dbReference type="CDD" id="cd10551">
    <property type="entry name" value="PsrB"/>
    <property type="match status" value="1"/>
</dbReference>
<dbReference type="SUPFAM" id="SSF50692">
    <property type="entry name" value="ADC-like"/>
    <property type="match status" value="1"/>
</dbReference>
<dbReference type="InterPro" id="IPR009010">
    <property type="entry name" value="Asp_de-COase-like_dom_sf"/>
</dbReference>
<dbReference type="PROSITE" id="PS51379">
    <property type="entry name" value="4FE4S_FER_2"/>
    <property type="match status" value="2"/>
</dbReference>
<sequence>MESNKKYWKGLEEYKNTPDFVENNKNEFAEPIPIEDVLSEAGLSTVTPRRDFLKALGFGLGAVTLAACQKAPVHKSIPYLIRPEEVVPGIPNYYVSTFKGQSVLVKTVVGRPIKIEVNPNAGVFSTGTDAQAQASVLDLYDVSKLKNPLLKKDEVTSWADIDTFVKGELNKVQASGKKIRIVSSSLNSPSAKAVVTDFTAKYPTTKHVQYDAVSYTGIIKANENSFGKAVLPKYNFDKADLIVSFGADFLGTWISGEEFTAQYVSNRNYKSLENKKMSRHFQFESGMSLTGTNADTRVPIKLSEEGPALITLYNAVTGANLSGGTLGNNTTADKVVKLVAKELLQNKGKSVVVSGSNDVSTQILVNAINAAIGSYGTTIDLDNACKRYEGNDAEFAELINEMTRGEVGAVFFLDSNPAYDSVNAKAFTDALGKVSLKVSFADRVDETSDLCDVVAITPNYLESWGDANTYEGFYSIVQPTINPVFNSRQAEQSFLIWSDATVQDYYQYVRNNWEKNVLPSVGKSWNDVLQAGVISTTAKTAGAYTFSMSLDAVASSIATSSKALAKGNGKDVLELHVYESVAIRDGKYANNAFLQELPDPVSKVTWDNYIALAPKQAEASGYKEFDIVTIKNAQGVSIDLPVLIQPGQAMGTASVALGYGRTKVGKAGDNVGKNAFPFVTFSNGTLKYATTATLAATGGREELAQTQTHYSFEGRNIIREATLKDYLKDPAAGSGNHHKHKVYDLWTTDKHEMVGNNWVMAIDLNACTGCGSCIVACNVENNIPVVGKDEVRKRREMHWLRIDRYYSYNQEPSAKADDHGGHGSSNGAVTKEKEIAHLEADQMNNVSVVHQPMMCQHCDHAPCETVCPVLATVHSSDGLNHMAYNRCVGTRYCANNCPYKVRRFNWFNYWNDSRFDNYLNNEFTQLVLNPDVTTRSRGVMEKCSMCIQRIQTGKLAAKLEKRPLKDGDIKMACQQACSANAIIFGDKNDPNSEVSKALKSERIYYVLEEINVEPGIGYMTKIRNIDSETKEVHV</sequence>
<keyword evidence="3" id="KW-1185">Reference proteome</keyword>
<dbReference type="SUPFAM" id="SSF53706">
    <property type="entry name" value="Formate dehydrogenase/DMSO reductase, domains 1-3"/>
    <property type="match status" value="1"/>
</dbReference>
<dbReference type="InterPro" id="IPR017896">
    <property type="entry name" value="4Fe4S_Fe-S-bd"/>
</dbReference>
<dbReference type="AlphaFoldDB" id="A0A4U1C6X6"/>
<evidence type="ECO:0000313" key="2">
    <source>
        <dbReference type="EMBL" id="TKC01902.1"/>
    </source>
</evidence>
<dbReference type="Gene3D" id="3.30.2070.10">
    <property type="entry name" value="Formate dehydrogenase/DMSO reductase"/>
    <property type="match status" value="1"/>
</dbReference>
<proteinExistence type="predicted"/>
<organism evidence="2 3">
    <name type="scientific">Pedobacter cryotolerans</name>
    <dbReference type="NCBI Taxonomy" id="2571270"/>
    <lineage>
        <taxon>Bacteria</taxon>
        <taxon>Pseudomonadati</taxon>
        <taxon>Bacteroidota</taxon>
        <taxon>Sphingobacteriia</taxon>
        <taxon>Sphingobacteriales</taxon>
        <taxon>Sphingobacteriaceae</taxon>
        <taxon>Pedobacter</taxon>
    </lineage>
</organism>
<evidence type="ECO:0000259" key="1">
    <source>
        <dbReference type="PROSITE" id="PS51379"/>
    </source>
</evidence>
<dbReference type="InterPro" id="IPR030948">
    <property type="entry name" value="TAT_var_transloc_signal_dom"/>
</dbReference>
<dbReference type="SUPFAM" id="SSF54862">
    <property type="entry name" value="4Fe-4S ferredoxins"/>
    <property type="match status" value="1"/>
</dbReference>
<dbReference type="Gene3D" id="3.40.228.10">
    <property type="entry name" value="Dimethylsulfoxide Reductase, domain 2"/>
    <property type="match status" value="1"/>
</dbReference>
<dbReference type="EMBL" id="SWBO01000003">
    <property type="protein sequence ID" value="TKC01902.1"/>
    <property type="molecule type" value="Genomic_DNA"/>
</dbReference>
<dbReference type="PANTHER" id="PTHR42783:SF3">
    <property type="entry name" value="GLUTAMATE SYNTHASE [NADPH] SMALL CHAIN-RELATED"/>
    <property type="match status" value="1"/>
</dbReference>
<dbReference type="NCBIfam" id="TIGR04519">
    <property type="entry name" value="MoCo_extend_TAT"/>
    <property type="match status" value="1"/>
</dbReference>
<accession>A0A4U1C6X6</accession>
<feature type="domain" description="4Fe-4S ferredoxin-type" evidence="1">
    <location>
        <begin position="878"/>
        <end position="907"/>
    </location>
</feature>
<feature type="domain" description="4Fe-4S ferredoxin-type" evidence="1">
    <location>
        <begin position="758"/>
        <end position="788"/>
    </location>
</feature>
<dbReference type="Gene3D" id="3.40.50.740">
    <property type="match status" value="1"/>
</dbReference>
<name>A0A4U1C6X6_9SPHI</name>
<dbReference type="PANTHER" id="PTHR42783">
    <property type="entry name" value="GLUTAMATE SYNTHASE [NADPH] SMALL CHAIN"/>
    <property type="match status" value="1"/>
</dbReference>
<reference evidence="2 3" key="1">
    <citation type="submission" date="2019-04" db="EMBL/GenBank/DDBJ databases">
        <title>Pedobacter sp. AR-2-6 sp. nov., isolated from Arctic soil.</title>
        <authorList>
            <person name="Dahal R.H."/>
            <person name="Kim D.-U."/>
        </authorList>
    </citation>
    <scope>NUCLEOTIDE SEQUENCE [LARGE SCALE GENOMIC DNA]</scope>
    <source>
        <strain evidence="2 3">AR-2-6</strain>
    </source>
</reference>
<dbReference type="OrthoDB" id="9779457at2"/>